<dbReference type="GO" id="GO:0003677">
    <property type="term" value="F:DNA binding"/>
    <property type="evidence" value="ECO:0007669"/>
    <property type="project" value="InterPro"/>
</dbReference>
<dbReference type="AlphaFoldDB" id="Q0CGD9"/>
<sequence length="614" mass="68690">MDSDDLAFEREKPQIQSPSFSPIRRISLACTSCRLVPFCFWIQRSQILRDCLGAKKQGVRGNDPSVAVVGDSHRHAIIQAMGARQGHHSITREWEQKMAAYPPPGALGEPGILQPRMLQANDELFPISHEVARALIDNYFKYCHNQPYSFFQESTLYQNILCARLPQYVFFAIAALTLQFPNDFFASAYSRQLAETYADRAWQLLVPLCFGSPDNISLAMVQAITLLAIYDFTAGGRRNRLAWVKIGISVRIAQDLRLMNEASYLFLSPTEQEEQRRTFWSVFLLERLISCGRDRPVAISESSCNIQLPGTEETWDFGKIEVMPTLSMLASHNVDSVQVISPFALVIRLASILSRCTNVMLHANNSPSLHPPWDPQSEHFSICSDLLRIDNATSLATPLAEILTQQRVTYGHVIPHKVAHHYVARLISHLCKCILNHPFLLRRSLELMGVKAPAGFLSCAFWIAEDSATKILDVIEEFQNSGLCVVSSFSGYCCVLAGAFHATKASATADAVARSRHLDNLTRSLNHLRFLSKFWNNAKEMSACLERFSKSASQYTYLLGDDDENISDDPIGSELLWSLVDYSIMSQGLEGDATVNMFLAQFSSGLANEESTEA</sequence>
<dbReference type="Pfam" id="PF04082">
    <property type="entry name" value="Fungal_trans"/>
    <property type="match status" value="1"/>
</dbReference>
<reference evidence="8" key="1">
    <citation type="submission" date="2005-09" db="EMBL/GenBank/DDBJ databases">
        <title>Annotation of the Aspergillus terreus NIH2624 genome.</title>
        <authorList>
            <person name="Birren B.W."/>
            <person name="Lander E.S."/>
            <person name="Galagan J.E."/>
            <person name="Nusbaum C."/>
            <person name="Devon K."/>
            <person name="Henn M."/>
            <person name="Ma L.-J."/>
            <person name="Jaffe D.B."/>
            <person name="Butler J."/>
            <person name="Alvarez P."/>
            <person name="Gnerre S."/>
            <person name="Grabherr M."/>
            <person name="Kleber M."/>
            <person name="Mauceli E.W."/>
            <person name="Brockman W."/>
            <person name="Rounsley S."/>
            <person name="Young S.K."/>
            <person name="LaButti K."/>
            <person name="Pushparaj V."/>
            <person name="DeCaprio D."/>
            <person name="Crawford M."/>
            <person name="Koehrsen M."/>
            <person name="Engels R."/>
            <person name="Montgomery P."/>
            <person name="Pearson M."/>
            <person name="Howarth C."/>
            <person name="Larson L."/>
            <person name="Luoma S."/>
            <person name="White J."/>
            <person name="Alvarado L."/>
            <person name="Kodira C.D."/>
            <person name="Zeng Q."/>
            <person name="Oleary S."/>
            <person name="Yandava C."/>
            <person name="Denning D.W."/>
            <person name="Nierman W.C."/>
            <person name="Milne T."/>
            <person name="Madden K."/>
        </authorList>
    </citation>
    <scope>NUCLEOTIDE SEQUENCE [LARGE SCALE GENOMIC DNA]</scope>
    <source>
        <strain evidence="8">NIH 2624 / FGSC A1156</strain>
    </source>
</reference>
<evidence type="ECO:0000256" key="1">
    <source>
        <dbReference type="ARBA" id="ARBA00004123"/>
    </source>
</evidence>
<evidence type="ECO:0000259" key="6">
    <source>
        <dbReference type="SMART" id="SM00906"/>
    </source>
</evidence>
<evidence type="ECO:0000256" key="5">
    <source>
        <dbReference type="ARBA" id="ARBA00023242"/>
    </source>
</evidence>
<dbReference type="Proteomes" id="UP000007963">
    <property type="component" value="Unassembled WGS sequence"/>
</dbReference>
<dbReference type="InterPro" id="IPR007219">
    <property type="entry name" value="XnlR_reg_dom"/>
</dbReference>
<dbReference type="VEuPathDB" id="FungiDB:ATEG_07253"/>
<evidence type="ECO:0000256" key="2">
    <source>
        <dbReference type="ARBA" id="ARBA00022723"/>
    </source>
</evidence>
<protein>
    <recommendedName>
        <fullName evidence="6">Xylanolytic transcriptional activator regulatory domain-containing protein</fullName>
    </recommendedName>
</protein>
<dbReference type="OrthoDB" id="424974at2759"/>
<dbReference type="GO" id="GO:0000981">
    <property type="term" value="F:DNA-binding transcription factor activity, RNA polymerase II-specific"/>
    <property type="evidence" value="ECO:0007669"/>
    <property type="project" value="InterPro"/>
</dbReference>
<dbReference type="EMBL" id="CH476603">
    <property type="protein sequence ID" value="EAU32637.1"/>
    <property type="molecule type" value="Genomic_DNA"/>
</dbReference>
<evidence type="ECO:0000313" key="7">
    <source>
        <dbReference type="EMBL" id="EAU32637.1"/>
    </source>
</evidence>
<dbReference type="GeneID" id="4318838"/>
<dbReference type="STRING" id="341663.Q0CGD9"/>
<dbReference type="PANTHER" id="PTHR47338">
    <property type="entry name" value="ZN(II)2CYS6 TRANSCRIPTION FACTOR (EUROFUNG)-RELATED"/>
    <property type="match status" value="1"/>
</dbReference>
<dbReference type="GO" id="GO:0005634">
    <property type="term" value="C:nucleus"/>
    <property type="evidence" value="ECO:0007669"/>
    <property type="project" value="UniProtKB-SubCell"/>
</dbReference>
<dbReference type="eggNOG" id="ENOG502SK98">
    <property type="taxonomic scope" value="Eukaryota"/>
</dbReference>
<keyword evidence="5" id="KW-0539">Nucleus</keyword>
<keyword evidence="2" id="KW-0479">Metal-binding</keyword>
<dbReference type="SMART" id="SM00906">
    <property type="entry name" value="Fungal_trans"/>
    <property type="match status" value="1"/>
</dbReference>
<dbReference type="PANTHER" id="PTHR47338:SF4">
    <property type="entry name" value="ZN(II)2CYS6 TRANSCRIPTION FACTOR (EUROFUNG)"/>
    <property type="match status" value="1"/>
</dbReference>
<dbReference type="HOGENOM" id="CLU_015161_0_1_1"/>
<evidence type="ECO:0000256" key="4">
    <source>
        <dbReference type="ARBA" id="ARBA00023163"/>
    </source>
</evidence>
<feature type="domain" description="Xylanolytic transcriptional activator regulatory" evidence="6">
    <location>
        <begin position="242"/>
        <end position="315"/>
    </location>
</feature>
<dbReference type="GO" id="GO:0006351">
    <property type="term" value="P:DNA-templated transcription"/>
    <property type="evidence" value="ECO:0007669"/>
    <property type="project" value="InterPro"/>
</dbReference>
<accession>Q0CGD9</accession>
<gene>
    <name evidence="7" type="ORF">ATEG_07253</name>
</gene>
<dbReference type="GO" id="GO:0008270">
    <property type="term" value="F:zinc ion binding"/>
    <property type="evidence" value="ECO:0007669"/>
    <property type="project" value="InterPro"/>
</dbReference>
<organism evidence="7 8">
    <name type="scientific">Aspergillus terreus (strain NIH 2624 / FGSC A1156)</name>
    <dbReference type="NCBI Taxonomy" id="341663"/>
    <lineage>
        <taxon>Eukaryota</taxon>
        <taxon>Fungi</taxon>
        <taxon>Dikarya</taxon>
        <taxon>Ascomycota</taxon>
        <taxon>Pezizomycotina</taxon>
        <taxon>Eurotiomycetes</taxon>
        <taxon>Eurotiomycetidae</taxon>
        <taxon>Eurotiales</taxon>
        <taxon>Aspergillaceae</taxon>
        <taxon>Aspergillus</taxon>
        <taxon>Aspergillus subgen. Circumdati</taxon>
    </lineage>
</organism>
<name>Q0CGD9_ASPTN</name>
<keyword evidence="4" id="KW-0804">Transcription</keyword>
<keyword evidence="3" id="KW-0805">Transcription regulation</keyword>
<evidence type="ECO:0000313" key="8">
    <source>
        <dbReference type="Proteomes" id="UP000007963"/>
    </source>
</evidence>
<dbReference type="RefSeq" id="XP_001209939.1">
    <property type="nucleotide sequence ID" value="XM_001209939.1"/>
</dbReference>
<evidence type="ECO:0000256" key="3">
    <source>
        <dbReference type="ARBA" id="ARBA00023015"/>
    </source>
</evidence>
<proteinExistence type="predicted"/>
<dbReference type="CDD" id="cd12148">
    <property type="entry name" value="fungal_TF_MHR"/>
    <property type="match status" value="1"/>
</dbReference>
<comment type="subcellular location">
    <subcellularLocation>
        <location evidence="1">Nucleus</location>
    </subcellularLocation>
</comment>
<dbReference type="InterPro" id="IPR050815">
    <property type="entry name" value="TF_fung"/>
</dbReference>